<name>A0AAV5GUU6_9BASI</name>
<gene>
    <name evidence="2" type="ORF">Rhopal_007096-T1</name>
</gene>
<feature type="region of interest" description="Disordered" evidence="1">
    <location>
        <begin position="596"/>
        <end position="622"/>
    </location>
</feature>
<comment type="caution">
    <text evidence="2">The sequence shown here is derived from an EMBL/GenBank/DDBJ whole genome shotgun (WGS) entry which is preliminary data.</text>
</comment>
<keyword evidence="3" id="KW-1185">Reference proteome</keyword>
<evidence type="ECO:0000313" key="3">
    <source>
        <dbReference type="Proteomes" id="UP001342314"/>
    </source>
</evidence>
<dbReference type="EMBL" id="BQKY01000016">
    <property type="protein sequence ID" value="GJN94033.1"/>
    <property type="molecule type" value="Genomic_DNA"/>
</dbReference>
<dbReference type="AlphaFoldDB" id="A0AAV5GUU6"/>
<organism evidence="2 3">
    <name type="scientific">Rhodotorula paludigena</name>
    <dbReference type="NCBI Taxonomy" id="86838"/>
    <lineage>
        <taxon>Eukaryota</taxon>
        <taxon>Fungi</taxon>
        <taxon>Dikarya</taxon>
        <taxon>Basidiomycota</taxon>
        <taxon>Pucciniomycotina</taxon>
        <taxon>Microbotryomycetes</taxon>
        <taxon>Sporidiobolales</taxon>
        <taxon>Sporidiobolaceae</taxon>
        <taxon>Rhodotorula</taxon>
    </lineage>
</organism>
<evidence type="ECO:0008006" key="4">
    <source>
        <dbReference type="Google" id="ProtNLM"/>
    </source>
</evidence>
<accession>A0AAV5GUU6</accession>
<sequence>MAVPHALKARVDPVPPSSTDPLVAAWNELRRRLCAPIARKISQTTHTGDNIVYKEQSEPHSSPPLTPYEIKNLPPLTGLSVMNDYPVRVFEKATLELTLRDLAGEHTAPIVLRPLPDPQPTEVNVDTILLSYSSERELVGKIQYLLDLRAGYLLSVIVGKYTCFWQPVDTFSAADLSGGLGTAEPPCTLIEIKLSSVLGDNDFESIAAAIEAGHVDWYMPELVYDAPKDASATEVKPKEKLSQAKWGAFRDGVKLNQAEWPEKADSILYQMYAQLVAAKEVSGHLDQVQLDRTCGLLTNGRKWLVMSEKDGVAYVSPFVLDSEEHAVAAVLTALVLGAMTPSAKHGAGASDHAYEGDDEPAAKRQKGERRILRALADEVVPGPKVTFVEPATPPPRTPSPPPLPVETVRHAQVLTFRFQDLWKREKFSQDFWHRATSPQLSRRVHYRHEADPLSAPTVKEPPELTFRLWSRFRPDTLVFVYRSMDLRYILKHVECILLGDLDGFAAAEELFCEAVVLEHLERVAPSLAGVLFPHFLGLWTPVGDRALCGLMTAWFGEPIEHHSLEYLQSLDPMGALDQLHSLGVAHGDIHRSNLRLVSTSPSTEPSSPPLTSSATDRSPPSRRHKFAFLDFGRSRLEKDLTSEQWESAKAGDRRALRRTLTPNGLVL</sequence>
<feature type="compositionally biased region" description="Pro residues" evidence="1">
    <location>
        <begin position="391"/>
        <end position="404"/>
    </location>
</feature>
<dbReference type="Proteomes" id="UP001342314">
    <property type="component" value="Unassembled WGS sequence"/>
</dbReference>
<evidence type="ECO:0000313" key="2">
    <source>
        <dbReference type="EMBL" id="GJN94033.1"/>
    </source>
</evidence>
<proteinExistence type="predicted"/>
<reference evidence="2 3" key="1">
    <citation type="submission" date="2021-12" db="EMBL/GenBank/DDBJ databases">
        <title>High titer production of polyol ester of fatty acids by Rhodotorula paludigena BS15 towards product separation-free biomass refinery.</title>
        <authorList>
            <person name="Mano J."/>
            <person name="Ono H."/>
            <person name="Tanaka T."/>
            <person name="Naito K."/>
            <person name="Sushida H."/>
            <person name="Ike M."/>
            <person name="Tokuyasu K."/>
            <person name="Kitaoka M."/>
        </authorList>
    </citation>
    <scope>NUCLEOTIDE SEQUENCE [LARGE SCALE GENOMIC DNA]</scope>
    <source>
        <strain evidence="2 3">BS15</strain>
    </source>
</reference>
<feature type="region of interest" description="Disordered" evidence="1">
    <location>
        <begin position="345"/>
        <end position="365"/>
    </location>
</feature>
<evidence type="ECO:0000256" key="1">
    <source>
        <dbReference type="SAM" id="MobiDB-lite"/>
    </source>
</evidence>
<feature type="region of interest" description="Disordered" evidence="1">
    <location>
        <begin position="384"/>
        <end position="404"/>
    </location>
</feature>
<protein>
    <recommendedName>
        <fullName evidence="4">Protein kinase domain-containing protein</fullName>
    </recommendedName>
</protein>
<feature type="compositionally biased region" description="Low complexity" evidence="1">
    <location>
        <begin position="598"/>
        <end position="615"/>
    </location>
</feature>